<proteinExistence type="inferred from homology"/>
<feature type="compositionally biased region" description="Acidic residues" evidence="5">
    <location>
        <begin position="461"/>
        <end position="478"/>
    </location>
</feature>
<evidence type="ECO:0000256" key="3">
    <source>
        <dbReference type="ARBA" id="ARBA00023242"/>
    </source>
</evidence>
<gene>
    <name evidence="7" type="ORF">A9F13_04g02783</name>
</gene>
<dbReference type="GO" id="GO:0005847">
    <property type="term" value="C:mRNA cleavage and polyadenylation specificity factor complex"/>
    <property type="evidence" value="ECO:0007669"/>
    <property type="project" value="InterPro"/>
</dbReference>
<dbReference type="KEGG" id="clus:A9F13_04g02783"/>
<dbReference type="AlphaFoldDB" id="A0AA91Q1W6"/>
<evidence type="ECO:0000256" key="4">
    <source>
        <dbReference type="RuleBase" id="RU365006"/>
    </source>
</evidence>
<evidence type="ECO:0000259" key="6">
    <source>
        <dbReference type="SMART" id="SM01027"/>
    </source>
</evidence>
<dbReference type="SMART" id="SM01027">
    <property type="entry name" value="Beta-Casp"/>
    <property type="match status" value="1"/>
</dbReference>
<keyword evidence="4" id="KW-0694">RNA-binding</keyword>
<dbReference type="PANTHER" id="PTHR45922">
    <property type="entry name" value="CLEAVAGE AND POLYADENYLATION SPECIFICITY FACTOR SUBUNIT 2"/>
    <property type="match status" value="1"/>
</dbReference>
<dbReference type="SUPFAM" id="SSF56281">
    <property type="entry name" value="Metallo-hydrolase/oxidoreductase"/>
    <property type="match status" value="1"/>
</dbReference>
<dbReference type="InterPro" id="IPR001279">
    <property type="entry name" value="Metallo-B-lactamas"/>
</dbReference>
<dbReference type="InterPro" id="IPR022712">
    <property type="entry name" value="Beta_Casp"/>
</dbReference>
<dbReference type="Pfam" id="PF10996">
    <property type="entry name" value="Beta-Casp"/>
    <property type="match status" value="1"/>
</dbReference>
<evidence type="ECO:0000256" key="2">
    <source>
        <dbReference type="ARBA" id="ARBA00022664"/>
    </source>
</evidence>
<evidence type="ECO:0000256" key="1">
    <source>
        <dbReference type="ARBA" id="ARBA00004123"/>
    </source>
</evidence>
<comment type="caution">
    <text evidence="7">The sequence shown here is derived from an EMBL/GenBank/DDBJ whole genome shotgun (WGS) entry which is preliminary data.</text>
</comment>
<dbReference type="GO" id="GO:0003723">
    <property type="term" value="F:RNA binding"/>
    <property type="evidence" value="ECO:0007669"/>
    <property type="project" value="UniProtKB-KW"/>
</dbReference>
<name>A0AA91Q1W6_CLALS</name>
<feature type="domain" description="Beta-Casp" evidence="6">
    <location>
        <begin position="250"/>
        <end position="378"/>
    </location>
</feature>
<sequence length="1020" mass="113589">MFTFTLLTSGESDPSFKASLMNFDNEIRILADPGWNGENPDDCLFMEKHLSDVDLLLLSQSTPEFIGGYILLCMKFPSLMSAIPVYTTVAISQLGRVSTVEFYRSRGHLGPLQSAFMEVSDVDEWFDKMTSVKYFQNMTALENRILLTAYNSGHTLGGSFWLITKRLEKIIYAPTWNHSKDSFLNSASFLSPTTGSPISSLVRPSAIITSTELGSNMSHKKRMEKFLQLVDATLANGGAVLLPTTISGRFLELLRIIDEHLANLQGAAIPVYFLSYSGTKVLSYAANLLDWMSSQLIKEYEGIAAEDRAYSRVPFEPSKVDLLSNPQELIQLPGPKIVFASGIDFKDGDMSTQALQLLCQDEKTTIILTEKSSFARDNTCTTDLFQEWYTLASAKNNGVAEDGVPVPLEKAIPLTSWTREEELKDVELQRFKEKVAQARRQKLLNKVRDKKNKNILNADLNSDDSSSDEDEISTDEEEKGIEANVISSTTANGQADATSVLNSHEVFVTDYVTENLEANKPVDTRVSYKLKPRQAMFPFFPSSKKRKHDDYGEVIDPKDFQRSDENSANNKLIIESKKNFELNDKGKWGEADSYERGRRNFKRGRDGQNNNANKLTPQEILNNQLLQKTLDTLFRPVKRVPIGPASVMAARSVELKVRCGLSFVDLAGLVDLRSLSMILSALRPQNLIMLPDATYNPQFKEELDGLVLVNNAFHKQLENHKSKAFSDSINTSSNFDLLALARRGISKGVSSEMALFVAKGNETLQIGTKGHGTLSEFEVKLDEQLDASLVWQKIDGGYKVSQIQGELEIYQPEGVQNDSVDKIINSATQFVLKPVSNPVFESLKSANTEDSLQGSRGDFGPALAIGDIRLTELKKKLLSRDLNAEFKSEGTLVVNNAIAIKKISVDNYQGDDTGDIAIEGQIGPLYYEVKNCIREMLAKCFYEFQTLVACYTSADTVSKKECTPAFDDYFECLHGFKEREKARLMLQQLKANEASGEGVKATDLYKSAGGVYENLNLVSK</sequence>
<dbReference type="InterPro" id="IPR025069">
    <property type="entry name" value="Cpsf2_C"/>
</dbReference>
<protein>
    <recommendedName>
        <fullName evidence="4">Cleavage and polyadenylation specificity factor subunit 2</fullName>
    </recommendedName>
    <alternativeName>
        <fullName evidence="4">Cleavage and polyadenylation specificity factor 100 kDa subunit</fullName>
    </alternativeName>
</protein>
<dbReference type="InterPro" id="IPR036866">
    <property type="entry name" value="RibonucZ/Hydroxyglut_hydro"/>
</dbReference>
<evidence type="ECO:0000313" key="8">
    <source>
        <dbReference type="Proteomes" id="UP000195602"/>
    </source>
</evidence>
<dbReference type="Pfam" id="PF16661">
    <property type="entry name" value="Lactamase_B_6"/>
    <property type="match status" value="1"/>
</dbReference>
<dbReference type="EMBL" id="LYUB02000004">
    <property type="protein sequence ID" value="OVF09775.1"/>
    <property type="molecule type" value="Genomic_DNA"/>
</dbReference>
<dbReference type="Gene3D" id="3.60.15.10">
    <property type="entry name" value="Ribonuclease Z/Hydroxyacylglutathione hydrolase-like"/>
    <property type="match status" value="1"/>
</dbReference>
<dbReference type="InterPro" id="IPR027075">
    <property type="entry name" value="CPSF2"/>
</dbReference>
<dbReference type="GO" id="GO:0006397">
    <property type="term" value="P:mRNA processing"/>
    <property type="evidence" value="ECO:0007669"/>
    <property type="project" value="UniProtKB-KW"/>
</dbReference>
<dbReference type="Pfam" id="PF13299">
    <property type="entry name" value="CPSF100_C"/>
    <property type="match status" value="1"/>
</dbReference>
<evidence type="ECO:0000313" key="7">
    <source>
        <dbReference type="EMBL" id="OVF09775.1"/>
    </source>
</evidence>
<organism evidence="7 8">
    <name type="scientific">Clavispora lusitaniae</name>
    <name type="common">Candida lusitaniae</name>
    <dbReference type="NCBI Taxonomy" id="36911"/>
    <lineage>
        <taxon>Eukaryota</taxon>
        <taxon>Fungi</taxon>
        <taxon>Dikarya</taxon>
        <taxon>Ascomycota</taxon>
        <taxon>Saccharomycotina</taxon>
        <taxon>Pichiomycetes</taxon>
        <taxon>Metschnikowiaceae</taxon>
        <taxon>Clavispora</taxon>
    </lineage>
</organism>
<feature type="region of interest" description="Disordered" evidence="5">
    <location>
        <begin position="455"/>
        <end position="478"/>
    </location>
</feature>
<comment type="subcellular location">
    <subcellularLocation>
        <location evidence="1 4">Nucleus</location>
    </subcellularLocation>
</comment>
<reference evidence="7 8" key="1">
    <citation type="submission" date="2017-04" db="EMBL/GenBank/DDBJ databases">
        <title>Draft genome of the yeast Clavispora lusitaniae type strain CBS 6936.</title>
        <authorList>
            <person name="Durrens P."/>
            <person name="Klopp C."/>
            <person name="Biteau N."/>
            <person name="Fitton-Ouhabi V."/>
            <person name="Dementhon K."/>
            <person name="Accoceberry I."/>
            <person name="Sherman D.J."/>
            <person name="Noel T."/>
        </authorList>
    </citation>
    <scope>NUCLEOTIDE SEQUENCE [LARGE SCALE GENOMIC DNA]</scope>
    <source>
        <strain evidence="7 8">CBS 6936</strain>
    </source>
</reference>
<comment type="similarity">
    <text evidence="4">Belongs to the metallo-beta-lactamase superfamily. RNA-metabolizing metallo-beta-lactamase-like family. CPSF2/YSH1 subfamily.</text>
</comment>
<evidence type="ECO:0000256" key="5">
    <source>
        <dbReference type="SAM" id="MobiDB-lite"/>
    </source>
</evidence>
<accession>A0AA91Q1W6</accession>
<keyword evidence="3 4" id="KW-0539">Nucleus</keyword>
<dbReference type="PANTHER" id="PTHR45922:SF1">
    <property type="entry name" value="CLEAVAGE AND POLYADENYLATION SPECIFICITY FACTOR SUBUNIT 2"/>
    <property type="match status" value="1"/>
</dbReference>
<keyword evidence="2 4" id="KW-0507">mRNA processing</keyword>
<dbReference type="CDD" id="cd24141">
    <property type="entry name" value="NDUFS5-like"/>
    <property type="match status" value="1"/>
</dbReference>
<dbReference type="Proteomes" id="UP000195602">
    <property type="component" value="Unassembled WGS sequence"/>
</dbReference>